<sequence length="137" mass="15016">MVLLAAARAGVHFDGATFSTLCFSLTTLAEDRPAIYSKPQPTAEERIRADLRRELDKTRRDFAQFTEDAEKQIAGLKSKLEEKEQIIRKFEMFIDICNQRVMVQRERLSGPESGAGAGSSAGPSVGALTGTAPGEQR</sequence>
<proteinExistence type="predicted"/>
<organism evidence="3 4">
    <name type="scientific">Verticillium longisporum</name>
    <name type="common">Verticillium dahliae var. longisporum</name>
    <dbReference type="NCBI Taxonomy" id="100787"/>
    <lineage>
        <taxon>Eukaryota</taxon>
        <taxon>Fungi</taxon>
        <taxon>Dikarya</taxon>
        <taxon>Ascomycota</taxon>
        <taxon>Pezizomycotina</taxon>
        <taxon>Sordariomycetes</taxon>
        <taxon>Hypocreomycetidae</taxon>
        <taxon>Glomerellales</taxon>
        <taxon>Plectosphaerellaceae</taxon>
        <taxon>Verticillium</taxon>
    </lineage>
</organism>
<protein>
    <submittedName>
        <fullName evidence="3">Uncharacterized protein</fullName>
    </submittedName>
</protein>
<feature type="coiled-coil region" evidence="1">
    <location>
        <begin position="48"/>
        <end position="86"/>
    </location>
</feature>
<keyword evidence="1" id="KW-0175">Coiled coil</keyword>
<reference evidence="4" key="1">
    <citation type="submission" date="2015-05" db="EMBL/GenBank/DDBJ databases">
        <authorList>
            <person name="Fogelqvist Johan"/>
        </authorList>
    </citation>
    <scope>NUCLEOTIDE SEQUENCE [LARGE SCALE GENOMIC DNA]</scope>
</reference>
<evidence type="ECO:0000313" key="4">
    <source>
        <dbReference type="Proteomes" id="UP000045706"/>
    </source>
</evidence>
<evidence type="ECO:0000256" key="1">
    <source>
        <dbReference type="SAM" id="Coils"/>
    </source>
</evidence>
<gene>
    <name evidence="3" type="ORF">BN1723_015957</name>
</gene>
<accession>A0A0G4N5M3</accession>
<dbReference type="EMBL" id="CVQI01032584">
    <property type="protein sequence ID" value="CRK41669.1"/>
    <property type="molecule type" value="Genomic_DNA"/>
</dbReference>
<dbReference type="AlphaFoldDB" id="A0A0G4N5M3"/>
<dbReference type="Proteomes" id="UP000045706">
    <property type="component" value="Unassembled WGS sequence"/>
</dbReference>
<evidence type="ECO:0000313" key="3">
    <source>
        <dbReference type="EMBL" id="CRK41669.1"/>
    </source>
</evidence>
<feature type="region of interest" description="Disordered" evidence="2">
    <location>
        <begin position="107"/>
        <end position="137"/>
    </location>
</feature>
<name>A0A0G4N5M3_VERLO</name>
<evidence type="ECO:0000256" key="2">
    <source>
        <dbReference type="SAM" id="MobiDB-lite"/>
    </source>
</evidence>